<dbReference type="EC" id="3.1.3.-" evidence="1"/>
<dbReference type="AlphaFoldDB" id="A0A7W5HM48"/>
<organism evidence="1 2">
    <name type="scientific">Halomonas stenophila</name>
    <dbReference type="NCBI Taxonomy" id="795312"/>
    <lineage>
        <taxon>Bacteria</taxon>
        <taxon>Pseudomonadati</taxon>
        <taxon>Pseudomonadota</taxon>
        <taxon>Gammaproteobacteria</taxon>
        <taxon>Oceanospirillales</taxon>
        <taxon>Halomonadaceae</taxon>
        <taxon>Halomonas</taxon>
    </lineage>
</organism>
<protein>
    <submittedName>
        <fullName evidence="1">Phosphohistidine phosphatase</fullName>
        <ecNumber evidence="1">3.1.3.-</ecNumber>
    </submittedName>
</protein>
<dbReference type="GO" id="GO:0016787">
    <property type="term" value="F:hydrolase activity"/>
    <property type="evidence" value="ECO:0007669"/>
    <property type="project" value="UniProtKB-KW"/>
</dbReference>
<dbReference type="EMBL" id="JACHXR010000008">
    <property type="protein sequence ID" value="MBB3231898.1"/>
    <property type="molecule type" value="Genomic_DNA"/>
</dbReference>
<proteinExistence type="predicted"/>
<keyword evidence="1" id="KW-0378">Hydrolase</keyword>
<evidence type="ECO:0000313" key="2">
    <source>
        <dbReference type="Proteomes" id="UP000518892"/>
    </source>
</evidence>
<reference evidence="1 2" key="1">
    <citation type="submission" date="2020-08" db="EMBL/GenBank/DDBJ databases">
        <title>Genomic Encyclopedia of Type Strains, Phase III (KMG-III): the genomes of soil and plant-associated and newly described type strains.</title>
        <authorList>
            <person name="Whitman W."/>
        </authorList>
    </citation>
    <scope>NUCLEOTIDE SEQUENCE [LARGE SCALE GENOMIC DNA]</scope>
    <source>
        <strain evidence="1 2">CECT 7744</strain>
    </source>
</reference>
<dbReference type="Gene3D" id="3.40.50.1240">
    <property type="entry name" value="Phosphoglycerate mutase-like"/>
    <property type="match status" value="1"/>
</dbReference>
<dbReference type="PANTHER" id="PTHR47623:SF1">
    <property type="entry name" value="OS09G0287300 PROTEIN"/>
    <property type="match status" value="1"/>
</dbReference>
<sequence length="173" mass="18666">MPRELLLLRHGKSDWSKPVCDMARPLKQRGKRGSRRMGAWLAREGRVPERILTSPAERARATAETCAKAMGLARDAVVIEASLYEAGPEALVQAVACCPAAVSRLMVVGHNPGLEALLVWLLPESPPVPDDGKLLPTASLARLTLDGPWSSLGAGKARLVEIQRVRELPADLP</sequence>
<dbReference type="InterPro" id="IPR013078">
    <property type="entry name" value="His_Pase_superF_clade-1"/>
</dbReference>
<dbReference type="Pfam" id="PF00300">
    <property type="entry name" value="His_Phos_1"/>
    <property type="match status" value="1"/>
</dbReference>
<dbReference type="PANTHER" id="PTHR47623">
    <property type="entry name" value="OS09G0287300 PROTEIN"/>
    <property type="match status" value="1"/>
</dbReference>
<dbReference type="RefSeq" id="WP_183384369.1">
    <property type="nucleotide sequence ID" value="NZ_JACHXR010000008.1"/>
</dbReference>
<dbReference type="Proteomes" id="UP000518892">
    <property type="component" value="Unassembled WGS sequence"/>
</dbReference>
<dbReference type="CDD" id="cd07067">
    <property type="entry name" value="HP_PGM_like"/>
    <property type="match status" value="1"/>
</dbReference>
<accession>A0A7W5HM48</accession>
<comment type="caution">
    <text evidence="1">The sequence shown here is derived from an EMBL/GenBank/DDBJ whole genome shotgun (WGS) entry which is preliminary data.</text>
</comment>
<dbReference type="SUPFAM" id="SSF53254">
    <property type="entry name" value="Phosphoglycerate mutase-like"/>
    <property type="match status" value="1"/>
</dbReference>
<gene>
    <name evidence="1" type="ORF">FHR97_002761</name>
</gene>
<dbReference type="SMART" id="SM00855">
    <property type="entry name" value="PGAM"/>
    <property type="match status" value="1"/>
</dbReference>
<keyword evidence="2" id="KW-1185">Reference proteome</keyword>
<evidence type="ECO:0000313" key="1">
    <source>
        <dbReference type="EMBL" id="MBB3231898.1"/>
    </source>
</evidence>
<dbReference type="InterPro" id="IPR029033">
    <property type="entry name" value="His_PPase_superfam"/>
</dbReference>
<name>A0A7W5HM48_9GAMM</name>